<proteinExistence type="predicted"/>
<dbReference type="InterPro" id="IPR036525">
    <property type="entry name" value="Tubulin/FtsZ_GTPase_sf"/>
</dbReference>
<accession>A0A504YHS1</accession>
<name>A0A504YHS1_FASGI</name>
<organism evidence="1 2">
    <name type="scientific">Fasciola gigantica</name>
    <name type="common">Giant liver fluke</name>
    <dbReference type="NCBI Taxonomy" id="46835"/>
    <lineage>
        <taxon>Eukaryota</taxon>
        <taxon>Metazoa</taxon>
        <taxon>Spiralia</taxon>
        <taxon>Lophotrochozoa</taxon>
        <taxon>Platyhelminthes</taxon>
        <taxon>Trematoda</taxon>
        <taxon>Digenea</taxon>
        <taxon>Plagiorchiida</taxon>
        <taxon>Echinostomata</taxon>
        <taxon>Echinostomatoidea</taxon>
        <taxon>Fasciolidae</taxon>
        <taxon>Fasciola</taxon>
    </lineage>
</organism>
<dbReference type="AlphaFoldDB" id="A0A504YHS1"/>
<protein>
    <submittedName>
        <fullName evidence="1">Uncharacterized protein</fullName>
    </submittedName>
</protein>
<comment type="caution">
    <text evidence="1">The sequence shown here is derived from an EMBL/GenBank/DDBJ whole genome shotgun (WGS) entry which is preliminary data.</text>
</comment>
<evidence type="ECO:0000313" key="1">
    <source>
        <dbReference type="EMBL" id="TPP59996.1"/>
    </source>
</evidence>
<dbReference type="SUPFAM" id="SSF52490">
    <property type="entry name" value="Tubulin nucleotide-binding domain-like"/>
    <property type="match status" value="1"/>
</dbReference>
<dbReference type="PROSITE" id="PS00228">
    <property type="entry name" value="TUBULIN_B_AUTOREG"/>
    <property type="match status" value="1"/>
</dbReference>
<dbReference type="Gene3D" id="3.40.50.1440">
    <property type="entry name" value="Tubulin/FtsZ, GTPase domain"/>
    <property type="match status" value="1"/>
</dbReference>
<dbReference type="InterPro" id="IPR013838">
    <property type="entry name" value="Beta-tubulin_BS"/>
</dbReference>
<sequence>MREIIYIQLGQCGNQMGAKSAQTGPSPATHREHKLETLYAFTSFTFFAHNFHNDLVIPCTSRTEYKIVRPEKISTRSASNIVQTSRLQIH</sequence>
<keyword evidence="2" id="KW-1185">Reference proteome</keyword>
<evidence type="ECO:0000313" key="2">
    <source>
        <dbReference type="Proteomes" id="UP000316759"/>
    </source>
</evidence>
<reference evidence="1 2" key="1">
    <citation type="submission" date="2019-04" db="EMBL/GenBank/DDBJ databases">
        <title>Annotation for the trematode Fasciola gigantica.</title>
        <authorList>
            <person name="Choi Y.-J."/>
        </authorList>
    </citation>
    <scope>NUCLEOTIDE SEQUENCE [LARGE SCALE GENOMIC DNA]</scope>
    <source>
        <strain evidence="1">Uganda_cow_1</strain>
    </source>
</reference>
<gene>
    <name evidence="1" type="ORF">FGIG_08040</name>
</gene>
<dbReference type="OrthoDB" id="7484920at2759"/>
<dbReference type="Proteomes" id="UP000316759">
    <property type="component" value="Unassembled WGS sequence"/>
</dbReference>
<dbReference type="EMBL" id="SUNJ01009981">
    <property type="protein sequence ID" value="TPP59996.1"/>
    <property type="molecule type" value="Genomic_DNA"/>
</dbReference>